<comment type="caution">
    <text evidence="3">The sequence shown here is derived from an EMBL/GenBank/DDBJ whole genome shotgun (WGS) entry which is preliminary data.</text>
</comment>
<evidence type="ECO:0000313" key="3">
    <source>
        <dbReference type="EMBL" id="RAK45163.1"/>
    </source>
</evidence>
<dbReference type="Proteomes" id="UP000249808">
    <property type="component" value="Unassembled WGS sequence"/>
</dbReference>
<organism evidence="3 4">
    <name type="scientific">Macrococcus epidermidis</name>
    <dbReference type="NCBI Taxonomy" id="1902580"/>
    <lineage>
        <taxon>Bacteria</taxon>
        <taxon>Bacillati</taxon>
        <taxon>Bacillota</taxon>
        <taxon>Bacilli</taxon>
        <taxon>Bacillales</taxon>
        <taxon>Staphylococcaceae</taxon>
        <taxon>Macrococcus</taxon>
    </lineage>
</organism>
<dbReference type="InterPro" id="IPR013096">
    <property type="entry name" value="Cupin_2"/>
</dbReference>
<keyword evidence="4" id="KW-1185">Reference proteome</keyword>
<protein>
    <submittedName>
        <fullName evidence="3">XRE family transcriptional regulator</fullName>
    </submittedName>
</protein>
<dbReference type="GO" id="GO:0005829">
    <property type="term" value="C:cytosol"/>
    <property type="evidence" value="ECO:0007669"/>
    <property type="project" value="TreeGrafter"/>
</dbReference>
<proteinExistence type="predicted"/>
<dbReference type="InterPro" id="IPR050807">
    <property type="entry name" value="TransReg_Diox_bact_type"/>
</dbReference>
<evidence type="ECO:0000256" key="1">
    <source>
        <dbReference type="ARBA" id="ARBA00023125"/>
    </source>
</evidence>
<sequence>MIYKVYFRGVIHMTIGEKIREIRKKQNKTLKYISDETGVSIAFLSQLETNKCSATMASLRKIADALEIHPSYFFHTTTVEKTEVDASELTKSFTYQNLSNGVPGAFTPIRVVLQPGASQDDSSQHAGVEFIYCIKGTLTLTVGTKRLELQPGASYMFDAHEPHYWYNFTDEAVEFLVVNEIHKQ</sequence>
<dbReference type="Pfam" id="PF01381">
    <property type="entry name" value="HTH_3"/>
    <property type="match status" value="1"/>
</dbReference>
<gene>
    <name evidence="3" type="ORF">BHU61_07590</name>
</gene>
<dbReference type="SUPFAM" id="SSF47413">
    <property type="entry name" value="lambda repressor-like DNA-binding domains"/>
    <property type="match status" value="1"/>
</dbReference>
<dbReference type="Gene3D" id="1.10.260.40">
    <property type="entry name" value="lambda repressor-like DNA-binding domains"/>
    <property type="match status" value="1"/>
</dbReference>
<dbReference type="InterPro" id="IPR014710">
    <property type="entry name" value="RmlC-like_jellyroll"/>
</dbReference>
<dbReference type="InterPro" id="IPR001387">
    <property type="entry name" value="Cro/C1-type_HTH"/>
</dbReference>
<name>A0A327ZS49_9STAP</name>
<keyword evidence="1" id="KW-0238">DNA-binding</keyword>
<dbReference type="InterPro" id="IPR011051">
    <property type="entry name" value="RmlC_Cupin_sf"/>
</dbReference>
<reference evidence="3 4" key="1">
    <citation type="journal article" date="2018" name="Front. Microbiol.">
        <title>Description and Comparative Genomics of Macrococcus caseolyticus subsp. hominis subsp. nov., Macrococcus goetzii sp. nov., Macrococcus epidermidis sp. nov., and Macrococcus bohemicus sp. nov., Novel Macrococci From Human Clinical Material With Virulence Potential and Suspected Uptake of Foreign DNA by Natural Transformation.</title>
        <authorList>
            <person name="Maslanova I."/>
            <person name="Wertheimer Z."/>
            <person name="Sedlacek I."/>
            <person name="Svec P."/>
            <person name="Indrakova A."/>
            <person name="Kovarovic V."/>
            <person name="Schumann P."/>
            <person name="Sproer C."/>
            <person name="Kralova S."/>
            <person name="Sedo O."/>
            <person name="Kristofova L."/>
            <person name="Vrbovska V."/>
            <person name="Fuzik T."/>
            <person name="Petras P."/>
            <person name="Zdrahal Z."/>
            <person name="Ruzickova V."/>
            <person name="Doskar J."/>
            <person name="Pantucek R."/>
        </authorList>
    </citation>
    <scope>NUCLEOTIDE SEQUENCE [LARGE SCALE GENOMIC DNA]</scope>
    <source>
        <strain evidence="3 4">01/688</strain>
    </source>
</reference>
<dbReference type="SUPFAM" id="SSF51182">
    <property type="entry name" value="RmlC-like cupins"/>
    <property type="match status" value="1"/>
</dbReference>
<dbReference type="InterPro" id="IPR010982">
    <property type="entry name" value="Lambda_DNA-bd_dom_sf"/>
</dbReference>
<evidence type="ECO:0000313" key="4">
    <source>
        <dbReference type="Proteomes" id="UP000249808"/>
    </source>
</evidence>
<accession>A0A327ZS49</accession>
<dbReference type="Pfam" id="PF07883">
    <property type="entry name" value="Cupin_2"/>
    <property type="match status" value="1"/>
</dbReference>
<dbReference type="CDD" id="cd02209">
    <property type="entry name" value="cupin_XRE_C"/>
    <property type="match status" value="1"/>
</dbReference>
<dbReference type="AlphaFoldDB" id="A0A327ZS49"/>
<dbReference type="SMART" id="SM00530">
    <property type="entry name" value="HTH_XRE"/>
    <property type="match status" value="1"/>
</dbReference>
<dbReference type="PROSITE" id="PS50943">
    <property type="entry name" value="HTH_CROC1"/>
    <property type="match status" value="1"/>
</dbReference>
<dbReference type="CDD" id="cd00093">
    <property type="entry name" value="HTH_XRE"/>
    <property type="match status" value="1"/>
</dbReference>
<dbReference type="PANTHER" id="PTHR46797:SF1">
    <property type="entry name" value="METHYLPHOSPHONATE SYNTHASE"/>
    <property type="match status" value="1"/>
</dbReference>
<dbReference type="GO" id="GO:0003677">
    <property type="term" value="F:DNA binding"/>
    <property type="evidence" value="ECO:0007669"/>
    <property type="project" value="UniProtKB-KW"/>
</dbReference>
<feature type="domain" description="HTH cro/C1-type" evidence="2">
    <location>
        <begin position="19"/>
        <end position="73"/>
    </location>
</feature>
<evidence type="ECO:0000259" key="2">
    <source>
        <dbReference type="PROSITE" id="PS50943"/>
    </source>
</evidence>
<dbReference type="PANTHER" id="PTHR46797">
    <property type="entry name" value="HTH-TYPE TRANSCRIPTIONAL REGULATOR"/>
    <property type="match status" value="1"/>
</dbReference>
<dbReference type="Gene3D" id="2.60.120.10">
    <property type="entry name" value="Jelly Rolls"/>
    <property type="match status" value="1"/>
</dbReference>
<dbReference type="GO" id="GO:0003700">
    <property type="term" value="F:DNA-binding transcription factor activity"/>
    <property type="evidence" value="ECO:0007669"/>
    <property type="project" value="TreeGrafter"/>
</dbReference>
<dbReference type="EMBL" id="PZJH01000002">
    <property type="protein sequence ID" value="RAK45163.1"/>
    <property type="molecule type" value="Genomic_DNA"/>
</dbReference>